<accession>A0ABY1PRX5</accession>
<evidence type="ECO:0000256" key="1">
    <source>
        <dbReference type="SAM" id="MobiDB-lite"/>
    </source>
</evidence>
<reference evidence="2 3" key="1">
    <citation type="submission" date="2017-05" db="EMBL/GenBank/DDBJ databases">
        <authorList>
            <person name="Varghese N."/>
            <person name="Submissions S."/>
        </authorList>
    </citation>
    <scope>NUCLEOTIDE SEQUENCE [LARGE SCALE GENOMIC DNA]</scope>
    <source>
        <strain evidence="2 3">DSM 25457</strain>
    </source>
</reference>
<protein>
    <recommendedName>
        <fullName evidence="4">Secreted protein</fullName>
    </recommendedName>
</protein>
<evidence type="ECO:0000313" key="2">
    <source>
        <dbReference type="EMBL" id="SMP39456.1"/>
    </source>
</evidence>
<evidence type="ECO:0008006" key="4">
    <source>
        <dbReference type="Google" id="ProtNLM"/>
    </source>
</evidence>
<dbReference type="Proteomes" id="UP001158067">
    <property type="component" value="Unassembled WGS sequence"/>
</dbReference>
<feature type="region of interest" description="Disordered" evidence="1">
    <location>
        <begin position="36"/>
        <end position="65"/>
    </location>
</feature>
<comment type="caution">
    <text evidence="2">The sequence shown here is derived from an EMBL/GenBank/DDBJ whole genome shotgun (WGS) entry which is preliminary data.</text>
</comment>
<proteinExistence type="predicted"/>
<evidence type="ECO:0000313" key="3">
    <source>
        <dbReference type="Proteomes" id="UP001158067"/>
    </source>
</evidence>
<sequence length="65" mass="7319">MWGTLPLSASVWSVLMVRRVRGTTVVGWNNVLEWKKQSKRSKRNNPAKANQRNAHSDACAGIKVE</sequence>
<gene>
    <name evidence="2" type="ORF">SAMN06265222_101310</name>
</gene>
<organism evidence="2 3">
    <name type="scientific">Neorhodopirellula lusitana</name>
    <dbReference type="NCBI Taxonomy" id="445327"/>
    <lineage>
        <taxon>Bacteria</taxon>
        <taxon>Pseudomonadati</taxon>
        <taxon>Planctomycetota</taxon>
        <taxon>Planctomycetia</taxon>
        <taxon>Pirellulales</taxon>
        <taxon>Pirellulaceae</taxon>
        <taxon>Neorhodopirellula</taxon>
    </lineage>
</organism>
<name>A0ABY1PRX5_9BACT</name>
<keyword evidence="3" id="KW-1185">Reference proteome</keyword>
<dbReference type="EMBL" id="FXUG01000001">
    <property type="protein sequence ID" value="SMP39456.1"/>
    <property type="molecule type" value="Genomic_DNA"/>
</dbReference>